<dbReference type="Pfam" id="PF08205">
    <property type="entry name" value="C2-set_2"/>
    <property type="match status" value="1"/>
</dbReference>
<evidence type="ECO:0000313" key="9">
    <source>
        <dbReference type="Proteomes" id="UP001153620"/>
    </source>
</evidence>
<dbReference type="EMBL" id="OU895878">
    <property type="protein sequence ID" value="CAG9802553.1"/>
    <property type="molecule type" value="Genomic_DNA"/>
</dbReference>
<dbReference type="PANTHER" id="PTHR21261">
    <property type="entry name" value="BEAT PROTEIN"/>
    <property type="match status" value="1"/>
</dbReference>
<dbReference type="Gene3D" id="2.60.40.10">
    <property type="entry name" value="Immunoglobulins"/>
    <property type="match status" value="2"/>
</dbReference>
<proteinExistence type="predicted"/>
<feature type="transmembrane region" description="Helical" evidence="5">
    <location>
        <begin position="460"/>
        <end position="482"/>
    </location>
</feature>
<keyword evidence="2 5" id="KW-0472">Membrane</keyword>
<feature type="signal peptide" evidence="6">
    <location>
        <begin position="1"/>
        <end position="21"/>
    </location>
</feature>
<dbReference type="SUPFAM" id="SSF48726">
    <property type="entry name" value="Immunoglobulin"/>
    <property type="match status" value="2"/>
</dbReference>
<dbReference type="AlphaFoldDB" id="A0A9N9RSN6"/>
<feature type="chain" id="PRO_5040403500" description="Ig-like domain-containing protein" evidence="6">
    <location>
        <begin position="22"/>
        <end position="489"/>
    </location>
</feature>
<keyword evidence="6" id="KW-0732">Signal</keyword>
<reference evidence="8" key="1">
    <citation type="submission" date="2022-01" db="EMBL/GenBank/DDBJ databases">
        <authorList>
            <person name="King R."/>
        </authorList>
    </citation>
    <scope>NUCLEOTIDE SEQUENCE</scope>
</reference>
<dbReference type="SMART" id="SM00409">
    <property type="entry name" value="IG"/>
    <property type="match status" value="1"/>
</dbReference>
<feature type="region of interest" description="Disordered" evidence="4">
    <location>
        <begin position="196"/>
        <end position="218"/>
    </location>
</feature>
<sequence length="489" mass="56243">MIMDKLWIISLILSTAHKTNGQSNVEVQLITKKYVEKGSSVTLYCRHNVDLDSLYKVAWLRSSEHKFFEYIHKRNPPFRNFSTPGADIDFSRSNRSQVTLTNLDFEASAPYFCEVTIDNPIFTKASKEEHIHVIVKQSGPPKIMFKKRLFVVGENLIANCTTTRAKPPPTITWLINGKKVDEIYTKILHPKEYSWNSKHNRSKSHHNSIQQSSLHNKNDFNDIRAPMYGKVTNIAQEPRDYESPLPIFNETEYQYQYHPYARNGFNFPHNRHTHDRPSSSYRLHPNFGNIITHPSSDIGGIASMESVNNENDRGQFDYNEDYNRESNVNFYDNKYYDNLKTIHSRNALNTFHKIRRHLNEPKTSKTSNSIKMVMNRPTYSSSQLSIQVSELHADSNGRLEISCLSTIPGKISPPDEMFADYKSYSIKIDVKTTEPSTTHSSPSTVGMAALGSSGVPQFKIWFYILNLIICIITTQCLPFSTFKSFLLLM</sequence>
<evidence type="ECO:0000256" key="4">
    <source>
        <dbReference type="SAM" id="MobiDB-lite"/>
    </source>
</evidence>
<keyword evidence="5" id="KW-1133">Transmembrane helix</keyword>
<comment type="subcellular location">
    <subcellularLocation>
        <location evidence="1">Membrane</location>
        <topology evidence="1">Single-pass membrane protein</topology>
    </subcellularLocation>
</comment>
<evidence type="ECO:0000259" key="7">
    <source>
        <dbReference type="PROSITE" id="PS50835"/>
    </source>
</evidence>
<name>A0A9N9RSN6_9DIPT</name>
<accession>A0A9N9RSN6</accession>
<evidence type="ECO:0000256" key="5">
    <source>
        <dbReference type="SAM" id="Phobius"/>
    </source>
</evidence>
<evidence type="ECO:0000256" key="3">
    <source>
        <dbReference type="ARBA" id="ARBA00023157"/>
    </source>
</evidence>
<dbReference type="InterPro" id="IPR007110">
    <property type="entry name" value="Ig-like_dom"/>
</dbReference>
<keyword evidence="9" id="KW-1185">Reference proteome</keyword>
<organism evidence="8 9">
    <name type="scientific">Chironomus riparius</name>
    <dbReference type="NCBI Taxonomy" id="315576"/>
    <lineage>
        <taxon>Eukaryota</taxon>
        <taxon>Metazoa</taxon>
        <taxon>Ecdysozoa</taxon>
        <taxon>Arthropoda</taxon>
        <taxon>Hexapoda</taxon>
        <taxon>Insecta</taxon>
        <taxon>Pterygota</taxon>
        <taxon>Neoptera</taxon>
        <taxon>Endopterygota</taxon>
        <taxon>Diptera</taxon>
        <taxon>Nematocera</taxon>
        <taxon>Chironomoidea</taxon>
        <taxon>Chironomidae</taxon>
        <taxon>Chironominae</taxon>
        <taxon>Chironomus</taxon>
    </lineage>
</organism>
<dbReference type="OrthoDB" id="8915289at2759"/>
<dbReference type="InterPro" id="IPR036179">
    <property type="entry name" value="Ig-like_dom_sf"/>
</dbReference>
<feature type="domain" description="Ig-like" evidence="7">
    <location>
        <begin position="23"/>
        <end position="123"/>
    </location>
</feature>
<dbReference type="GO" id="GO:0016020">
    <property type="term" value="C:membrane"/>
    <property type="evidence" value="ECO:0007669"/>
    <property type="project" value="UniProtKB-SubCell"/>
</dbReference>
<dbReference type="PANTHER" id="PTHR21261:SF3">
    <property type="entry name" value="BEATEN PATH VII"/>
    <property type="match status" value="1"/>
</dbReference>
<evidence type="ECO:0000313" key="8">
    <source>
        <dbReference type="EMBL" id="CAG9802553.1"/>
    </source>
</evidence>
<evidence type="ECO:0000256" key="6">
    <source>
        <dbReference type="SAM" id="SignalP"/>
    </source>
</evidence>
<feature type="domain" description="Ig-like" evidence="7">
    <location>
        <begin position="141"/>
        <end position="179"/>
    </location>
</feature>
<gene>
    <name evidence="8" type="ORF">CHIRRI_LOCUS5460</name>
</gene>
<dbReference type="InterPro" id="IPR013162">
    <property type="entry name" value="CD80_C2-set"/>
</dbReference>
<reference evidence="8" key="2">
    <citation type="submission" date="2022-10" db="EMBL/GenBank/DDBJ databases">
        <authorList>
            <consortium name="ENA_rothamsted_submissions"/>
            <consortium name="culmorum"/>
            <person name="King R."/>
        </authorList>
    </citation>
    <scope>NUCLEOTIDE SEQUENCE</scope>
</reference>
<evidence type="ECO:0000256" key="1">
    <source>
        <dbReference type="ARBA" id="ARBA00004167"/>
    </source>
</evidence>
<dbReference type="PROSITE" id="PS50835">
    <property type="entry name" value="IG_LIKE"/>
    <property type="match status" value="2"/>
</dbReference>
<evidence type="ECO:0000256" key="2">
    <source>
        <dbReference type="ARBA" id="ARBA00023136"/>
    </source>
</evidence>
<dbReference type="InterPro" id="IPR013783">
    <property type="entry name" value="Ig-like_fold"/>
</dbReference>
<keyword evidence="3" id="KW-1015">Disulfide bond</keyword>
<protein>
    <recommendedName>
        <fullName evidence="7">Ig-like domain-containing protein</fullName>
    </recommendedName>
</protein>
<dbReference type="Proteomes" id="UP001153620">
    <property type="component" value="Chromosome 2"/>
</dbReference>
<dbReference type="InterPro" id="IPR003599">
    <property type="entry name" value="Ig_sub"/>
</dbReference>
<keyword evidence="5" id="KW-0812">Transmembrane</keyword>